<dbReference type="AlphaFoldDB" id="A0A4P6TQV5"/>
<comment type="similarity">
    <text evidence="2">Belongs to the peptidase M13 family.</text>
</comment>
<dbReference type="Proteomes" id="UP000292547">
    <property type="component" value="Chromosome"/>
</dbReference>
<evidence type="ECO:0000256" key="7">
    <source>
        <dbReference type="ARBA" id="ARBA00023049"/>
    </source>
</evidence>
<dbReference type="Gene3D" id="1.10.1380.10">
    <property type="entry name" value="Neutral endopeptidase , domain2"/>
    <property type="match status" value="1"/>
</dbReference>
<feature type="domain" description="Peptidase M13 N-terminal" evidence="10">
    <location>
        <begin position="55"/>
        <end position="457"/>
    </location>
</feature>
<dbReference type="Gene3D" id="3.40.390.10">
    <property type="entry name" value="Collagenase (Catalytic Domain)"/>
    <property type="match status" value="1"/>
</dbReference>
<keyword evidence="5" id="KW-0378">Hydrolase</keyword>
<dbReference type="KEGG" id="sseo:D0Z67_00050"/>
<accession>A0A4P6TQV5</accession>
<dbReference type="GO" id="GO:0005886">
    <property type="term" value="C:plasma membrane"/>
    <property type="evidence" value="ECO:0007669"/>
    <property type="project" value="TreeGrafter"/>
</dbReference>
<dbReference type="InterPro" id="IPR018497">
    <property type="entry name" value="Peptidase_M13_C"/>
</dbReference>
<keyword evidence="6" id="KW-0862">Zinc</keyword>
<dbReference type="SUPFAM" id="SSF55486">
    <property type="entry name" value="Metalloproteases ('zincins'), catalytic domain"/>
    <property type="match status" value="1"/>
</dbReference>
<feature type="region of interest" description="Disordered" evidence="8">
    <location>
        <begin position="1"/>
        <end position="58"/>
    </location>
</feature>
<dbReference type="STRING" id="73044.GCA_000725795_05814"/>
<evidence type="ECO:0000313" key="11">
    <source>
        <dbReference type="EMBL" id="QBJ88874.1"/>
    </source>
</evidence>
<evidence type="ECO:0000259" key="10">
    <source>
        <dbReference type="Pfam" id="PF05649"/>
    </source>
</evidence>
<dbReference type="InterPro" id="IPR008753">
    <property type="entry name" value="Peptidase_M13_N"/>
</dbReference>
<dbReference type="CDD" id="cd08662">
    <property type="entry name" value="M13"/>
    <property type="match status" value="1"/>
</dbReference>
<name>A0A4P6TQV5_STRSO</name>
<sequence>MSADTAHDTSTGTGTGDTSTGTGTGDTSTGTGTGDAGTSTGFGAGDVDTDPSVRPQDDFHAHVNGRWLKAFRLPEHRAEATLLSLLAEKVQDDVVAVIRDSTPTPTPTPTATATATGTDAVPVAGAGRQIADLYASFMDEDALAVRGPADLTALLDAVRAVTAREELARLMGRLQREGVGGPVEATVDADTTGVRGYLLTLTQSGLALPGGPAAYLDPGHAPLREQYAAHVGAVLRLAGQADPQEAARTALRVESALAAAHTRPDASGRIRAQAEVTTAADLTATAAIAGGDGGGEGGFPWGAFLDGLGDIPSAARLQIRPGPYRGALDAWWSAHSVQELKLWLVWSQVHEAAPFAPPALFAENFRFYGQVLTGSRRARPRWMRATSFVQTVLGDEVGERYLRRHLAPGTLKAAADLVDALRAAYRGRLEQAGWMADSTRRAALAKLDALRVELGHPQDMAARGPLHTDPADLLGNVRRGRARSFERQLGRLAGPVDRGEWKVAPQAVTAYYRHGLNQVVVPAALLQPPLFDAGGDMTRNFALLGSVVCHEMSHAFDSRGSAYDGEGRLREWWSTEDRAEFTRRTALLISHYDRYVPGGLDGEHVSGARTAGENIADITGLTVAHTAFAAHLAASALTEAEQEAQTRRFFTLWATMWRVKRTPGRMRERLAHDRHAPPQVRCNAVLGHVPAFYRAFGVTETDSMFIPPEDRFTLL</sequence>
<dbReference type="Pfam" id="PF01431">
    <property type="entry name" value="Peptidase_M13"/>
    <property type="match status" value="1"/>
</dbReference>
<reference evidence="11 12" key="1">
    <citation type="submission" date="2018-08" db="EMBL/GenBank/DDBJ databases">
        <title>The complete genome sequence of Streptomyces seoulensis, a pioneer strain for nickel superoxide dismutase discovery.</title>
        <authorList>
            <person name="Shin J."/>
            <person name="Lee J.-S."/>
            <person name="Lee E.-J."/>
            <person name="Youn H.-D."/>
        </authorList>
    </citation>
    <scope>NUCLEOTIDE SEQUENCE [LARGE SCALE GENOMIC DNA]</scope>
    <source>
        <strain evidence="11 12">KCTC 9819</strain>
    </source>
</reference>
<dbReference type="EMBL" id="CP032229">
    <property type="protein sequence ID" value="QBJ88874.1"/>
    <property type="molecule type" value="Genomic_DNA"/>
</dbReference>
<dbReference type="GO" id="GO:0004222">
    <property type="term" value="F:metalloendopeptidase activity"/>
    <property type="evidence" value="ECO:0007669"/>
    <property type="project" value="InterPro"/>
</dbReference>
<dbReference type="InterPro" id="IPR024079">
    <property type="entry name" value="MetalloPept_cat_dom_sf"/>
</dbReference>
<evidence type="ECO:0000256" key="5">
    <source>
        <dbReference type="ARBA" id="ARBA00022801"/>
    </source>
</evidence>
<keyword evidence="3" id="KW-0645">Protease</keyword>
<proteinExistence type="inferred from homology"/>
<dbReference type="InterPro" id="IPR042089">
    <property type="entry name" value="Peptidase_M13_dom_2"/>
</dbReference>
<keyword evidence="4" id="KW-0479">Metal-binding</keyword>
<dbReference type="InterPro" id="IPR000718">
    <property type="entry name" value="Peptidase_M13"/>
</dbReference>
<evidence type="ECO:0000256" key="4">
    <source>
        <dbReference type="ARBA" id="ARBA00022723"/>
    </source>
</evidence>
<gene>
    <name evidence="11" type="ORF">D0Z67_00050</name>
</gene>
<feature type="domain" description="Peptidase M13 C-terminal" evidence="9">
    <location>
        <begin position="510"/>
        <end position="710"/>
    </location>
</feature>
<dbReference type="RefSeq" id="WP_051888184.1">
    <property type="nucleotide sequence ID" value="NZ_CP032229.1"/>
</dbReference>
<dbReference type="OrthoDB" id="9775677at2"/>
<dbReference type="GeneID" id="300097331"/>
<dbReference type="PANTHER" id="PTHR11733:SF167">
    <property type="entry name" value="FI17812P1-RELATED"/>
    <property type="match status" value="1"/>
</dbReference>
<evidence type="ECO:0000256" key="3">
    <source>
        <dbReference type="ARBA" id="ARBA00022670"/>
    </source>
</evidence>
<dbReference type="GO" id="GO:0016485">
    <property type="term" value="P:protein processing"/>
    <property type="evidence" value="ECO:0007669"/>
    <property type="project" value="TreeGrafter"/>
</dbReference>
<organism evidence="11 12">
    <name type="scientific">Streptomyces seoulensis</name>
    <dbReference type="NCBI Taxonomy" id="73044"/>
    <lineage>
        <taxon>Bacteria</taxon>
        <taxon>Bacillati</taxon>
        <taxon>Actinomycetota</taxon>
        <taxon>Actinomycetes</taxon>
        <taxon>Kitasatosporales</taxon>
        <taxon>Streptomycetaceae</taxon>
        <taxon>Streptomyces</taxon>
    </lineage>
</organism>
<evidence type="ECO:0000256" key="1">
    <source>
        <dbReference type="ARBA" id="ARBA00001947"/>
    </source>
</evidence>
<dbReference type="PROSITE" id="PS51885">
    <property type="entry name" value="NEPRILYSIN"/>
    <property type="match status" value="1"/>
</dbReference>
<dbReference type="GO" id="GO:0046872">
    <property type="term" value="F:metal ion binding"/>
    <property type="evidence" value="ECO:0007669"/>
    <property type="project" value="UniProtKB-KW"/>
</dbReference>
<evidence type="ECO:0000256" key="2">
    <source>
        <dbReference type="ARBA" id="ARBA00007357"/>
    </source>
</evidence>
<evidence type="ECO:0000256" key="6">
    <source>
        <dbReference type="ARBA" id="ARBA00022833"/>
    </source>
</evidence>
<dbReference type="Pfam" id="PF05649">
    <property type="entry name" value="Peptidase_M13_N"/>
    <property type="match status" value="1"/>
</dbReference>
<dbReference type="PANTHER" id="PTHR11733">
    <property type="entry name" value="ZINC METALLOPROTEASE FAMILY M13 NEPRILYSIN-RELATED"/>
    <property type="match status" value="1"/>
</dbReference>
<feature type="compositionally biased region" description="Gly residues" evidence="8">
    <location>
        <begin position="31"/>
        <end position="44"/>
    </location>
</feature>
<evidence type="ECO:0000256" key="8">
    <source>
        <dbReference type="SAM" id="MobiDB-lite"/>
    </source>
</evidence>
<dbReference type="PRINTS" id="PR00786">
    <property type="entry name" value="NEPRILYSIN"/>
</dbReference>
<evidence type="ECO:0000259" key="9">
    <source>
        <dbReference type="Pfam" id="PF01431"/>
    </source>
</evidence>
<evidence type="ECO:0000313" key="12">
    <source>
        <dbReference type="Proteomes" id="UP000292547"/>
    </source>
</evidence>
<protein>
    <submittedName>
        <fullName evidence="11">Peptidase M13</fullName>
    </submittedName>
</protein>
<keyword evidence="12" id="KW-1185">Reference proteome</keyword>
<comment type="cofactor">
    <cofactor evidence="1">
        <name>Zn(2+)</name>
        <dbReference type="ChEBI" id="CHEBI:29105"/>
    </cofactor>
</comment>
<keyword evidence="7" id="KW-0482">Metalloprotease</keyword>
<feature type="compositionally biased region" description="Low complexity" evidence="8">
    <location>
        <begin position="1"/>
        <end position="30"/>
    </location>
</feature>